<gene>
    <name evidence="2" type="ORF">GCM10022288_11860</name>
</gene>
<accession>A0ABP8AP53</accession>
<dbReference type="RefSeq" id="WP_344774831.1">
    <property type="nucleotide sequence ID" value="NZ_BAABBX010000009.1"/>
</dbReference>
<keyword evidence="3" id="KW-1185">Reference proteome</keyword>
<evidence type="ECO:0000256" key="1">
    <source>
        <dbReference type="SAM" id="Phobius"/>
    </source>
</evidence>
<dbReference type="EMBL" id="BAABBX010000009">
    <property type="protein sequence ID" value="GAA4187203.1"/>
    <property type="molecule type" value="Genomic_DNA"/>
</dbReference>
<evidence type="ECO:0008006" key="4">
    <source>
        <dbReference type="Google" id="ProtNLM"/>
    </source>
</evidence>
<evidence type="ECO:0000313" key="2">
    <source>
        <dbReference type="EMBL" id="GAA4187203.1"/>
    </source>
</evidence>
<keyword evidence="1" id="KW-1133">Transmembrane helix</keyword>
<keyword evidence="1" id="KW-0472">Membrane</keyword>
<sequence>MVGSTAPGGTFTVRFNAIFIAQHDLTVYFTSAGSVPTSLADFRAAESPALATVTDSAGAASITATMPADASAAVTVVATDGTTTAAITIPVAGAATAAETSAGGGGMLSQTGTYVSLATVWAAVGLAALGAAFLVVRTASRRRTTPAEAAQTGSPAHRA</sequence>
<keyword evidence="1" id="KW-0812">Transmembrane</keyword>
<feature type="transmembrane region" description="Helical" evidence="1">
    <location>
        <begin position="114"/>
        <end position="136"/>
    </location>
</feature>
<reference evidence="3" key="1">
    <citation type="journal article" date="2019" name="Int. J. Syst. Evol. Microbiol.">
        <title>The Global Catalogue of Microorganisms (GCM) 10K type strain sequencing project: providing services to taxonomists for standard genome sequencing and annotation.</title>
        <authorList>
            <consortium name="The Broad Institute Genomics Platform"/>
            <consortium name="The Broad Institute Genome Sequencing Center for Infectious Disease"/>
            <person name="Wu L."/>
            <person name="Ma J."/>
        </authorList>
    </citation>
    <scope>NUCLEOTIDE SEQUENCE [LARGE SCALE GENOMIC DNA]</scope>
    <source>
        <strain evidence="3">JCM 17593</strain>
    </source>
</reference>
<protein>
    <recommendedName>
        <fullName evidence="4">LPXTG cell wall anchor domain-containing protein</fullName>
    </recommendedName>
</protein>
<evidence type="ECO:0000313" key="3">
    <source>
        <dbReference type="Proteomes" id="UP001500213"/>
    </source>
</evidence>
<dbReference type="Proteomes" id="UP001500213">
    <property type="component" value="Unassembled WGS sequence"/>
</dbReference>
<proteinExistence type="predicted"/>
<organism evidence="2 3">
    <name type="scientific">Gryllotalpicola kribbensis</name>
    <dbReference type="NCBI Taxonomy" id="993084"/>
    <lineage>
        <taxon>Bacteria</taxon>
        <taxon>Bacillati</taxon>
        <taxon>Actinomycetota</taxon>
        <taxon>Actinomycetes</taxon>
        <taxon>Micrococcales</taxon>
        <taxon>Microbacteriaceae</taxon>
        <taxon>Gryllotalpicola</taxon>
    </lineage>
</organism>
<comment type="caution">
    <text evidence="2">The sequence shown here is derived from an EMBL/GenBank/DDBJ whole genome shotgun (WGS) entry which is preliminary data.</text>
</comment>
<name>A0ABP8AP53_9MICO</name>